<evidence type="ECO:0000256" key="2">
    <source>
        <dbReference type="SAM" id="Phobius"/>
    </source>
</evidence>
<dbReference type="Proteomes" id="UP001215280">
    <property type="component" value="Unassembled WGS sequence"/>
</dbReference>
<keyword evidence="2" id="KW-1133">Transmembrane helix</keyword>
<sequence length="198" mass="22200">MADARRRRGPDTTHEAYHAHARGTDHPVGDSGADPLNPMPAYNPEQTTSPLSLLLFSFLDSVIVLAYKLPHLPNVGSRNTAHFLRDHQDVPERVHHDPDHADDLRRVHICVSHRYLKNGPSGSDIRSFVWNIWLVMGPLAGTTAMQAYYRLSMCILVQVEGLCMSSSSSTRYECASRPTTRTLRLPSLRPRRALPSAR</sequence>
<reference evidence="3" key="1">
    <citation type="submission" date="2023-03" db="EMBL/GenBank/DDBJ databases">
        <title>Massive genome expansion in bonnet fungi (Mycena s.s.) driven by repeated elements and novel gene families across ecological guilds.</title>
        <authorList>
            <consortium name="Lawrence Berkeley National Laboratory"/>
            <person name="Harder C.B."/>
            <person name="Miyauchi S."/>
            <person name="Viragh M."/>
            <person name="Kuo A."/>
            <person name="Thoen E."/>
            <person name="Andreopoulos B."/>
            <person name="Lu D."/>
            <person name="Skrede I."/>
            <person name="Drula E."/>
            <person name="Henrissat B."/>
            <person name="Morin E."/>
            <person name="Kohler A."/>
            <person name="Barry K."/>
            <person name="LaButti K."/>
            <person name="Morin E."/>
            <person name="Salamov A."/>
            <person name="Lipzen A."/>
            <person name="Mereny Z."/>
            <person name="Hegedus B."/>
            <person name="Baldrian P."/>
            <person name="Stursova M."/>
            <person name="Weitz H."/>
            <person name="Taylor A."/>
            <person name="Grigoriev I.V."/>
            <person name="Nagy L.G."/>
            <person name="Martin F."/>
            <person name="Kauserud H."/>
        </authorList>
    </citation>
    <scope>NUCLEOTIDE SEQUENCE</scope>
    <source>
        <strain evidence="3">CBHHK188m</strain>
    </source>
</reference>
<feature type="region of interest" description="Disordered" evidence="1">
    <location>
        <begin position="1"/>
        <end position="36"/>
    </location>
</feature>
<feature type="compositionally biased region" description="Basic and acidic residues" evidence="1">
    <location>
        <begin position="9"/>
        <end position="28"/>
    </location>
</feature>
<feature type="transmembrane region" description="Helical" evidence="2">
    <location>
        <begin position="128"/>
        <end position="149"/>
    </location>
</feature>
<name>A0AAD7HV19_9AGAR</name>
<proteinExistence type="predicted"/>
<comment type="caution">
    <text evidence="3">The sequence shown here is derived from an EMBL/GenBank/DDBJ whole genome shotgun (WGS) entry which is preliminary data.</text>
</comment>
<protein>
    <submittedName>
        <fullName evidence="3">Uncharacterized protein</fullName>
    </submittedName>
</protein>
<dbReference type="AlphaFoldDB" id="A0AAD7HV19"/>
<keyword evidence="2" id="KW-0812">Transmembrane</keyword>
<keyword evidence="2" id="KW-0472">Membrane</keyword>
<accession>A0AAD7HV19</accession>
<evidence type="ECO:0000313" key="4">
    <source>
        <dbReference type="Proteomes" id="UP001215280"/>
    </source>
</evidence>
<evidence type="ECO:0000313" key="3">
    <source>
        <dbReference type="EMBL" id="KAJ7728826.1"/>
    </source>
</evidence>
<dbReference type="EMBL" id="JARJLG010000202">
    <property type="protein sequence ID" value="KAJ7728826.1"/>
    <property type="molecule type" value="Genomic_DNA"/>
</dbReference>
<organism evidence="3 4">
    <name type="scientific">Mycena maculata</name>
    <dbReference type="NCBI Taxonomy" id="230809"/>
    <lineage>
        <taxon>Eukaryota</taxon>
        <taxon>Fungi</taxon>
        <taxon>Dikarya</taxon>
        <taxon>Basidiomycota</taxon>
        <taxon>Agaricomycotina</taxon>
        <taxon>Agaricomycetes</taxon>
        <taxon>Agaricomycetidae</taxon>
        <taxon>Agaricales</taxon>
        <taxon>Marasmiineae</taxon>
        <taxon>Mycenaceae</taxon>
        <taxon>Mycena</taxon>
    </lineage>
</organism>
<evidence type="ECO:0000256" key="1">
    <source>
        <dbReference type="SAM" id="MobiDB-lite"/>
    </source>
</evidence>
<keyword evidence="4" id="KW-1185">Reference proteome</keyword>
<gene>
    <name evidence="3" type="ORF">DFH07DRAFT_220483</name>
</gene>